<comment type="caution">
    <text evidence="3">The sequence shown here is derived from an EMBL/GenBank/DDBJ whole genome shotgun (WGS) entry which is preliminary data.</text>
</comment>
<dbReference type="InterPro" id="IPR010621">
    <property type="entry name" value="DUF1214"/>
</dbReference>
<evidence type="ECO:0000313" key="3">
    <source>
        <dbReference type="EMBL" id="CAE8606442.1"/>
    </source>
</evidence>
<dbReference type="InterPro" id="IPR010679">
    <property type="entry name" value="DUF1254"/>
</dbReference>
<feature type="domain" description="DUF1214" evidence="1">
    <location>
        <begin position="382"/>
        <end position="487"/>
    </location>
</feature>
<dbReference type="Gene3D" id="2.60.40.1610">
    <property type="entry name" value="Domain of unknown function DUF1254"/>
    <property type="match status" value="1"/>
</dbReference>
<dbReference type="PANTHER" id="PTHR36509">
    <property type="entry name" value="BLL3101 PROTEIN"/>
    <property type="match status" value="1"/>
</dbReference>
<sequence>MEHVIKKQKTEGFNTFIPPSLLTPSQVQTRLGTFDFFDGIPDASSAERLFECMDLVRGIDCFLDLMPMASLEALRTGHAKLGVDKCTDVLIMDRLIDSNPLWLTANTDTVYCSSFLDLERDGPTVVEIPAGCGPGFVNDAFFRFVIDMGPAGPDRGRGGKYLLLPPDYAGFGLPEGGAEAEVGGVKYFAVKSKSYVHWLILRGFLVEGKPEAAVKMFKEGLKVYPLSSAASPPKMAWVSGSEKVQNTIHSNDFQFYEEIHAVLNKEHLDFLEPELRGRAASIGIQKGKPFAPSDKLRKTLVEAVAVANAMARAVSFTPRDEECQFYGKGGGWYTPFVGGDYRWLRDQGAGGRHHDARLMFFYLATGNSPAMAMKMVGKGSQYGCVSADDKGAPLDGAAAYTLTLPPGVPAKDFWSFVIYDPQTRSELQTGQPFPSKNSIRNKDMQWSPDGSITLYFGPQAPTGKDANWIQTVPGKAWFALLRLYGPLEAWFDKTWIPGRILKQ</sequence>
<dbReference type="Gene3D" id="1.10.3360.10">
    <property type="entry name" value="VPA0735-like domain"/>
    <property type="match status" value="1"/>
</dbReference>
<reference evidence="3" key="1">
    <citation type="submission" date="2021-02" db="EMBL/GenBank/DDBJ databases">
        <authorList>
            <person name="Dougan E. K."/>
            <person name="Rhodes N."/>
            <person name="Thang M."/>
            <person name="Chan C."/>
        </authorList>
    </citation>
    <scope>NUCLEOTIDE SEQUENCE</scope>
</reference>
<protein>
    <recommendedName>
        <fullName evidence="5">DUF1254 domain-containing protein</fullName>
    </recommendedName>
</protein>
<dbReference type="Gene3D" id="2.60.120.600">
    <property type="entry name" value="Domain of unknown function DUF1214, C-terminal domain"/>
    <property type="match status" value="1"/>
</dbReference>
<dbReference type="Pfam" id="PF06742">
    <property type="entry name" value="DUF1214"/>
    <property type="match status" value="1"/>
</dbReference>
<evidence type="ECO:0000259" key="2">
    <source>
        <dbReference type="Pfam" id="PF06863"/>
    </source>
</evidence>
<dbReference type="Pfam" id="PF06863">
    <property type="entry name" value="DUF1254"/>
    <property type="match status" value="1"/>
</dbReference>
<proteinExistence type="predicted"/>
<dbReference type="PANTHER" id="PTHR36509:SF3">
    <property type="entry name" value="SIGNAL PEPTIDE PROTEIN"/>
    <property type="match status" value="1"/>
</dbReference>
<dbReference type="InterPro" id="IPR037050">
    <property type="entry name" value="DUF1254_sf"/>
</dbReference>
<name>A0A813F836_POLGL</name>
<evidence type="ECO:0008006" key="5">
    <source>
        <dbReference type="Google" id="ProtNLM"/>
    </source>
</evidence>
<dbReference type="EMBL" id="CAJNNV010019235">
    <property type="protein sequence ID" value="CAE8606442.1"/>
    <property type="molecule type" value="Genomic_DNA"/>
</dbReference>
<dbReference type="Proteomes" id="UP000654075">
    <property type="component" value="Unassembled WGS sequence"/>
</dbReference>
<dbReference type="OrthoDB" id="407072at2759"/>
<dbReference type="AlphaFoldDB" id="A0A813F836"/>
<feature type="domain" description="DUF1254" evidence="2">
    <location>
        <begin position="95"/>
        <end position="225"/>
    </location>
</feature>
<organism evidence="3 4">
    <name type="scientific">Polarella glacialis</name>
    <name type="common">Dinoflagellate</name>
    <dbReference type="NCBI Taxonomy" id="89957"/>
    <lineage>
        <taxon>Eukaryota</taxon>
        <taxon>Sar</taxon>
        <taxon>Alveolata</taxon>
        <taxon>Dinophyceae</taxon>
        <taxon>Suessiales</taxon>
        <taxon>Suessiaceae</taxon>
        <taxon>Polarella</taxon>
    </lineage>
</organism>
<dbReference type="InterPro" id="IPR037049">
    <property type="entry name" value="DUF1214_C_sf"/>
</dbReference>
<keyword evidence="4" id="KW-1185">Reference proteome</keyword>
<gene>
    <name evidence="3" type="ORF">PGLA1383_LOCUS24424</name>
</gene>
<evidence type="ECO:0000313" key="4">
    <source>
        <dbReference type="Proteomes" id="UP000654075"/>
    </source>
</evidence>
<dbReference type="OMA" id="VNTPAMA"/>
<accession>A0A813F836</accession>
<dbReference type="SUPFAM" id="SSF160935">
    <property type="entry name" value="VPA0735-like"/>
    <property type="match status" value="1"/>
</dbReference>
<evidence type="ECO:0000259" key="1">
    <source>
        <dbReference type="Pfam" id="PF06742"/>
    </source>
</evidence>